<dbReference type="Gene3D" id="3.40.640.10">
    <property type="entry name" value="Type I PLP-dependent aspartate aminotransferase-like (Major domain)"/>
    <property type="match status" value="1"/>
</dbReference>
<name>A0ABW3KB59_9BACT</name>
<evidence type="ECO:0000256" key="4">
    <source>
        <dbReference type="ARBA" id="ARBA00023125"/>
    </source>
</evidence>
<sequence>MIPTIHHTDKLLYEQIYEFYKTAILQKRLPYNQRLPSYRVLAKELGIANNTVLKAYEQLTLEGYVTNVHRKGLYVAKIDRSDWQLPVGDLLPLRNKKPKNKKRSTAYNTSIHLVDESHFPVKQWRKCSNWALDRISFQYQEYEQDDPLKEQLVKYLFQYRGVRATQERLLIGSGASALVFWLAFVLRNTCKKIIVEEPGYTRTRMLFQEFGYNVKPIRVASQGIDLTQLKKERADLLYITPSHQYPTGAAIPVTHRIQLLNWAQKNNAYVIEDDFDCEFRYKTNLMPSLQGLDQTNRVIYIGTFSSALMPSLRVAYVVLPENFSTIYEPYKHLTNTVPYFTRRTLALFMEKGFWERHLKKMRTVYKRKYDACMEALQRLPPRSIDYNQTPSGLNILLRINTRISEKEIIQRAQASGIVVTPTSGFYSDKANIPRKPQVLFEFGSLPQEVIAQVVDKLYRAWF</sequence>
<dbReference type="SUPFAM" id="SSF53383">
    <property type="entry name" value="PLP-dependent transferases"/>
    <property type="match status" value="1"/>
</dbReference>
<dbReference type="InterPro" id="IPR051446">
    <property type="entry name" value="HTH_trans_reg/aminotransferase"/>
</dbReference>
<dbReference type="InterPro" id="IPR015421">
    <property type="entry name" value="PyrdxlP-dep_Trfase_major"/>
</dbReference>
<evidence type="ECO:0000256" key="5">
    <source>
        <dbReference type="ARBA" id="ARBA00023163"/>
    </source>
</evidence>
<keyword evidence="4" id="KW-0238">DNA-binding</keyword>
<evidence type="ECO:0000256" key="2">
    <source>
        <dbReference type="ARBA" id="ARBA00022898"/>
    </source>
</evidence>
<dbReference type="Pfam" id="PF00155">
    <property type="entry name" value="Aminotran_1_2"/>
    <property type="match status" value="1"/>
</dbReference>
<accession>A0ABW3KB59</accession>
<dbReference type="SUPFAM" id="SSF46785">
    <property type="entry name" value="Winged helix' DNA-binding domain"/>
    <property type="match status" value="1"/>
</dbReference>
<keyword evidence="2" id="KW-0663">Pyridoxal phosphate</keyword>
<keyword evidence="7" id="KW-0032">Aminotransferase</keyword>
<keyword evidence="8" id="KW-1185">Reference proteome</keyword>
<protein>
    <submittedName>
        <fullName evidence="7">PLP-dependent aminotransferase family protein</fullName>
    </submittedName>
</protein>
<evidence type="ECO:0000313" key="8">
    <source>
        <dbReference type="Proteomes" id="UP001597112"/>
    </source>
</evidence>
<comment type="similarity">
    <text evidence="1">In the C-terminal section; belongs to the class-I pyridoxal-phosphate-dependent aminotransferase family.</text>
</comment>
<dbReference type="PANTHER" id="PTHR46577:SF1">
    <property type="entry name" value="HTH-TYPE TRANSCRIPTIONAL REGULATORY PROTEIN GABR"/>
    <property type="match status" value="1"/>
</dbReference>
<comment type="caution">
    <text evidence="7">The sequence shown here is derived from an EMBL/GenBank/DDBJ whole genome shotgun (WGS) entry which is preliminary data.</text>
</comment>
<gene>
    <name evidence="7" type="ORF">ACFQ21_28540</name>
</gene>
<dbReference type="Gene3D" id="1.10.10.10">
    <property type="entry name" value="Winged helix-like DNA-binding domain superfamily/Winged helix DNA-binding domain"/>
    <property type="match status" value="1"/>
</dbReference>
<dbReference type="InterPro" id="IPR000524">
    <property type="entry name" value="Tscrpt_reg_HTH_GntR"/>
</dbReference>
<feature type="domain" description="HTH gntR-type" evidence="6">
    <location>
        <begin position="10"/>
        <end position="78"/>
    </location>
</feature>
<evidence type="ECO:0000313" key="7">
    <source>
        <dbReference type="EMBL" id="MFD1003308.1"/>
    </source>
</evidence>
<dbReference type="CDD" id="cd07377">
    <property type="entry name" value="WHTH_GntR"/>
    <property type="match status" value="1"/>
</dbReference>
<keyword evidence="3" id="KW-0805">Transcription regulation</keyword>
<dbReference type="RefSeq" id="WP_377585841.1">
    <property type="nucleotide sequence ID" value="NZ_JBHTKA010000015.1"/>
</dbReference>
<evidence type="ECO:0000256" key="1">
    <source>
        <dbReference type="ARBA" id="ARBA00005384"/>
    </source>
</evidence>
<dbReference type="CDD" id="cd00609">
    <property type="entry name" value="AAT_like"/>
    <property type="match status" value="1"/>
</dbReference>
<dbReference type="SMART" id="SM00345">
    <property type="entry name" value="HTH_GNTR"/>
    <property type="match status" value="1"/>
</dbReference>
<dbReference type="EMBL" id="JBHTKA010000015">
    <property type="protein sequence ID" value="MFD1003308.1"/>
    <property type="molecule type" value="Genomic_DNA"/>
</dbReference>
<dbReference type="PANTHER" id="PTHR46577">
    <property type="entry name" value="HTH-TYPE TRANSCRIPTIONAL REGULATORY PROTEIN GABR"/>
    <property type="match status" value="1"/>
</dbReference>
<dbReference type="Pfam" id="PF00392">
    <property type="entry name" value="GntR"/>
    <property type="match status" value="1"/>
</dbReference>
<dbReference type="InterPro" id="IPR015424">
    <property type="entry name" value="PyrdxlP-dep_Trfase"/>
</dbReference>
<proteinExistence type="inferred from homology"/>
<keyword evidence="7" id="KW-0808">Transferase</keyword>
<dbReference type="InterPro" id="IPR004839">
    <property type="entry name" value="Aminotransferase_I/II_large"/>
</dbReference>
<dbReference type="InterPro" id="IPR036388">
    <property type="entry name" value="WH-like_DNA-bd_sf"/>
</dbReference>
<dbReference type="PROSITE" id="PS50949">
    <property type="entry name" value="HTH_GNTR"/>
    <property type="match status" value="1"/>
</dbReference>
<dbReference type="InterPro" id="IPR036390">
    <property type="entry name" value="WH_DNA-bd_sf"/>
</dbReference>
<dbReference type="GO" id="GO:0008483">
    <property type="term" value="F:transaminase activity"/>
    <property type="evidence" value="ECO:0007669"/>
    <property type="project" value="UniProtKB-KW"/>
</dbReference>
<reference evidence="8" key="1">
    <citation type="journal article" date="2019" name="Int. J. Syst. Evol. Microbiol.">
        <title>The Global Catalogue of Microorganisms (GCM) 10K type strain sequencing project: providing services to taxonomists for standard genome sequencing and annotation.</title>
        <authorList>
            <consortium name="The Broad Institute Genomics Platform"/>
            <consortium name="The Broad Institute Genome Sequencing Center for Infectious Disease"/>
            <person name="Wu L."/>
            <person name="Ma J."/>
        </authorList>
    </citation>
    <scope>NUCLEOTIDE SEQUENCE [LARGE SCALE GENOMIC DNA]</scope>
    <source>
        <strain evidence="8">CCUG 58938</strain>
    </source>
</reference>
<keyword evidence="5" id="KW-0804">Transcription</keyword>
<evidence type="ECO:0000256" key="3">
    <source>
        <dbReference type="ARBA" id="ARBA00023015"/>
    </source>
</evidence>
<organism evidence="7 8">
    <name type="scientific">Ohtaekwangia kribbensis</name>
    <dbReference type="NCBI Taxonomy" id="688913"/>
    <lineage>
        <taxon>Bacteria</taxon>
        <taxon>Pseudomonadati</taxon>
        <taxon>Bacteroidota</taxon>
        <taxon>Cytophagia</taxon>
        <taxon>Cytophagales</taxon>
        <taxon>Fulvivirgaceae</taxon>
        <taxon>Ohtaekwangia</taxon>
    </lineage>
</organism>
<dbReference type="Proteomes" id="UP001597112">
    <property type="component" value="Unassembled WGS sequence"/>
</dbReference>
<evidence type="ECO:0000259" key="6">
    <source>
        <dbReference type="PROSITE" id="PS50949"/>
    </source>
</evidence>